<gene>
    <name evidence="2" type="ORF">CcrBL9_gp503</name>
</gene>
<evidence type="ECO:0000313" key="2">
    <source>
        <dbReference type="EMBL" id="AXQ69527.1"/>
    </source>
</evidence>
<keyword evidence="3" id="KW-1185">Reference proteome</keyword>
<name>A0A385EFH0_9CAUD</name>
<keyword evidence="1" id="KW-1133">Transmembrane helix</keyword>
<keyword evidence="1" id="KW-0812">Transmembrane</keyword>
<protein>
    <submittedName>
        <fullName evidence="2">Uncharacterized protein</fullName>
    </submittedName>
</protein>
<reference evidence="3" key="1">
    <citation type="submission" date="2018-07" db="EMBL/GenBank/DDBJ databases">
        <title>Giant CbK-like Caulobacter bacteriophages have genetically divergent genomes.</title>
        <authorList>
            <person name="Wilson K.M."/>
            <person name="Ely B."/>
        </authorList>
    </citation>
    <scope>NUCLEOTIDE SEQUENCE [LARGE SCALE GENOMIC DNA]</scope>
</reference>
<dbReference type="EMBL" id="MH588546">
    <property type="protein sequence ID" value="AXQ69527.1"/>
    <property type="molecule type" value="Genomic_DNA"/>
</dbReference>
<accession>A0A385EFH0</accession>
<evidence type="ECO:0000256" key="1">
    <source>
        <dbReference type="SAM" id="Phobius"/>
    </source>
</evidence>
<dbReference type="Proteomes" id="UP000259421">
    <property type="component" value="Segment"/>
</dbReference>
<reference evidence="2 3" key="2">
    <citation type="submission" date="2018-09" db="EMBL/GenBank/DDBJ databases">
        <title>Giant CbK-like Caulobacter bacteriophages have genetically divergent genomes.</title>
        <authorList>
            <person name="Wilson K."/>
            <person name="Ely B."/>
        </authorList>
    </citation>
    <scope>NUCLEOTIDE SEQUENCE [LARGE SCALE GENOMIC DNA]</scope>
</reference>
<proteinExistence type="predicted"/>
<sequence length="62" mass="6595">MEILVLMGAIFGVAFVLLLGAAAIYLALLLGALILGFLALLLSGFAMMLDAIVDMVRDTLRR</sequence>
<keyword evidence="1" id="KW-0472">Membrane</keyword>
<evidence type="ECO:0000313" key="3">
    <source>
        <dbReference type="Proteomes" id="UP000259421"/>
    </source>
</evidence>
<feature type="transmembrane region" description="Helical" evidence="1">
    <location>
        <begin position="33"/>
        <end position="53"/>
    </location>
</feature>
<organism evidence="2 3">
    <name type="scientific">Caulobacter phage CcrBL9</name>
    <dbReference type="NCBI Taxonomy" id="2283270"/>
    <lineage>
        <taxon>Viruses</taxon>
        <taxon>Duplodnaviria</taxon>
        <taxon>Heunggongvirae</taxon>
        <taxon>Uroviricota</taxon>
        <taxon>Caudoviricetes</taxon>
        <taxon>Jeanschmidtviridae</taxon>
        <taxon>Bertelyvirus</taxon>
        <taxon>Bertelyvirus BL9</taxon>
    </lineage>
</organism>